<evidence type="ECO:0000256" key="10">
    <source>
        <dbReference type="SAM" id="MobiDB-lite"/>
    </source>
</evidence>
<dbReference type="Pfam" id="PF00005">
    <property type="entry name" value="ABC_tran"/>
    <property type="match status" value="1"/>
</dbReference>
<evidence type="ECO:0000256" key="3">
    <source>
        <dbReference type="ARBA" id="ARBA00022448"/>
    </source>
</evidence>
<dbReference type="CDD" id="cd03223">
    <property type="entry name" value="ABCD_peroxisomal_ALDP"/>
    <property type="match status" value="1"/>
</dbReference>
<dbReference type="PANTHER" id="PTHR11384:SF69">
    <property type="entry name" value="PEROXISOMAL LONG-CHAIN FATTY ACID IMPORT PROTEIN 1"/>
    <property type="match status" value="1"/>
</dbReference>
<evidence type="ECO:0000256" key="6">
    <source>
        <dbReference type="ARBA" id="ARBA00022840"/>
    </source>
</evidence>
<evidence type="ECO:0000313" key="12">
    <source>
        <dbReference type="EMBL" id="SDA00525.1"/>
    </source>
</evidence>
<keyword evidence="9" id="KW-0175">Coiled coil</keyword>
<dbReference type="EMBL" id="FMWP01000107">
    <property type="protein sequence ID" value="SDA00525.1"/>
    <property type="molecule type" value="Genomic_DNA"/>
</dbReference>
<dbReference type="Proteomes" id="UP000249723">
    <property type="component" value="Unassembled WGS sequence"/>
</dbReference>
<gene>
    <name evidence="12" type="ORF">BZ3500_MVSOF-1268-A1-R1_CHR9G10688</name>
</gene>
<dbReference type="InterPro" id="IPR036640">
    <property type="entry name" value="ABC1_TM_sf"/>
</dbReference>
<feature type="compositionally biased region" description="Basic and acidic residues" evidence="10">
    <location>
        <begin position="87"/>
        <end position="97"/>
    </location>
</feature>
<keyword evidence="6" id="KW-0067">ATP-binding</keyword>
<protein>
    <submittedName>
        <fullName evidence="12">BZ3500_MvSof-1268-A1-R1_Chr9g10688 protein</fullName>
    </submittedName>
</protein>
<dbReference type="SUPFAM" id="SSF52540">
    <property type="entry name" value="P-loop containing nucleoside triphosphate hydrolases"/>
    <property type="match status" value="1"/>
</dbReference>
<keyword evidence="7" id="KW-1133">Transmembrane helix</keyword>
<organism evidence="12 13">
    <name type="scientific">Microbotryum saponariae</name>
    <dbReference type="NCBI Taxonomy" id="289078"/>
    <lineage>
        <taxon>Eukaryota</taxon>
        <taxon>Fungi</taxon>
        <taxon>Dikarya</taxon>
        <taxon>Basidiomycota</taxon>
        <taxon>Pucciniomycotina</taxon>
        <taxon>Microbotryomycetes</taxon>
        <taxon>Microbotryales</taxon>
        <taxon>Microbotryaceae</taxon>
        <taxon>Microbotryum</taxon>
    </lineage>
</organism>
<dbReference type="GO" id="GO:0140359">
    <property type="term" value="F:ABC-type transporter activity"/>
    <property type="evidence" value="ECO:0007669"/>
    <property type="project" value="InterPro"/>
</dbReference>
<dbReference type="InterPro" id="IPR050835">
    <property type="entry name" value="ABC_transporter_sub-D"/>
</dbReference>
<keyword evidence="3" id="KW-0813">Transport</keyword>
<dbReference type="SMART" id="SM00382">
    <property type="entry name" value="AAA"/>
    <property type="match status" value="1"/>
</dbReference>
<keyword evidence="5" id="KW-0547">Nucleotide-binding</keyword>
<dbReference type="PANTHER" id="PTHR11384">
    <property type="entry name" value="ATP-BINDING CASSETTE, SUB-FAMILY D MEMBER"/>
    <property type="match status" value="1"/>
</dbReference>
<keyword evidence="8" id="KW-0472">Membrane</keyword>
<dbReference type="InterPro" id="IPR017871">
    <property type="entry name" value="ABC_transporter-like_CS"/>
</dbReference>
<keyword evidence="4" id="KW-0812">Transmembrane</keyword>
<dbReference type="GO" id="GO:0007031">
    <property type="term" value="P:peroxisome organization"/>
    <property type="evidence" value="ECO:0007669"/>
    <property type="project" value="TreeGrafter"/>
</dbReference>
<dbReference type="OrthoDB" id="422637at2759"/>
<accession>A0A2X0LVG4</accession>
<evidence type="ECO:0000256" key="8">
    <source>
        <dbReference type="ARBA" id="ARBA00023136"/>
    </source>
</evidence>
<dbReference type="InterPro" id="IPR027417">
    <property type="entry name" value="P-loop_NTPase"/>
</dbReference>
<feature type="coiled-coil region" evidence="9">
    <location>
        <begin position="756"/>
        <end position="790"/>
    </location>
</feature>
<evidence type="ECO:0000313" key="13">
    <source>
        <dbReference type="Proteomes" id="UP000249723"/>
    </source>
</evidence>
<dbReference type="Pfam" id="PF06472">
    <property type="entry name" value="ABC_membrane_2"/>
    <property type="match status" value="2"/>
</dbReference>
<dbReference type="PROSITE" id="PS00211">
    <property type="entry name" value="ABC_TRANSPORTER_1"/>
    <property type="match status" value="1"/>
</dbReference>
<feature type="domain" description="ABC transporter" evidence="11">
    <location>
        <begin position="538"/>
        <end position="764"/>
    </location>
</feature>
<dbReference type="GO" id="GO:0042760">
    <property type="term" value="P:very long-chain fatty acid catabolic process"/>
    <property type="evidence" value="ECO:0007669"/>
    <property type="project" value="TreeGrafter"/>
</dbReference>
<dbReference type="GO" id="GO:0005778">
    <property type="term" value="C:peroxisomal membrane"/>
    <property type="evidence" value="ECO:0007669"/>
    <property type="project" value="UniProtKB-SubCell"/>
</dbReference>
<evidence type="ECO:0000256" key="1">
    <source>
        <dbReference type="ARBA" id="ARBA00004585"/>
    </source>
</evidence>
<dbReference type="Gene3D" id="3.40.50.300">
    <property type="entry name" value="P-loop containing nucleotide triphosphate hydrolases"/>
    <property type="match status" value="1"/>
</dbReference>
<evidence type="ECO:0000256" key="9">
    <source>
        <dbReference type="SAM" id="Coils"/>
    </source>
</evidence>
<proteinExistence type="inferred from homology"/>
<dbReference type="InterPro" id="IPR003593">
    <property type="entry name" value="AAA+_ATPase"/>
</dbReference>
<dbReference type="GO" id="GO:0016887">
    <property type="term" value="F:ATP hydrolysis activity"/>
    <property type="evidence" value="ECO:0007669"/>
    <property type="project" value="InterPro"/>
</dbReference>
<dbReference type="AlphaFoldDB" id="A0A2X0LVG4"/>
<dbReference type="FunFam" id="3.40.50.300:FF:000636">
    <property type="entry name" value="ATP-binding cassette sub-family D member 3"/>
    <property type="match status" value="1"/>
</dbReference>
<dbReference type="GO" id="GO:0005324">
    <property type="term" value="F:long-chain fatty acid transmembrane transporter activity"/>
    <property type="evidence" value="ECO:0007669"/>
    <property type="project" value="TreeGrafter"/>
</dbReference>
<dbReference type="GO" id="GO:0005524">
    <property type="term" value="F:ATP binding"/>
    <property type="evidence" value="ECO:0007669"/>
    <property type="project" value="UniProtKB-KW"/>
</dbReference>
<feature type="region of interest" description="Disordered" evidence="10">
    <location>
        <begin position="56"/>
        <end position="105"/>
    </location>
</feature>
<dbReference type="GO" id="GO:0015910">
    <property type="term" value="P:long-chain fatty acid import into peroxisome"/>
    <property type="evidence" value="ECO:0007669"/>
    <property type="project" value="TreeGrafter"/>
</dbReference>
<evidence type="ECO:0000256" key="4">
    <source>
        <dbReference type="ARBA" id="ARBA00022692"/>
    </source>
</evidence>
<evidence type="ECO:0000256" key="7">
    <source>
        <dbReference type="ARBA" id="ARBA00022989"/>
    </source>
</evidence>
<keyword evidence="13" id="KW-1185">Reference proteome</keyword>
<dbReference type="InterPro" id="IPR011527">
    <property type="entry name" value="ABC1_TM_dom"/>
</dbReference>
<name>A0A2X0LVG4_9BASI</name>
<evidence type="ECO:0000256" key="2">
    <source>
        <dbReference type="ARBA" id="ARBA00008575"/>
    </source>
</evidence>
<comment type="subcellular location">
    <subcellularLocation>
        <location evidence="1">Peroxisome membrane</location>
        <topology evidence="1">Multi-pass membrane protein</topology>
    </subcellularLocation>
</comment>
<reference evidence="13" key="1">
    <citation type="submission" date="2016-10" db="EMBL/GenBank/DDBJ databases">
        <authorList>
            <person name="Jeantristanb JTB J.-T."/>
            <person name="Ricardo R."/>
        </authorList>
    </citation>
    <scope>NUCLEOTIDE SEQUENCE [LARGE SCALE GENOMIC DNA]</scope>
</reference>
<dbReference type="InterPro" id="IPR003439">
    <property type="entry name" value="ABC_transporter-like_ATP-bd"/>
</dbReference>
<comment type="similarity">
    <text evidence="2">Belongs to the ABC transporter superfamily. ABCD family. Peroxisomal fatty acyl CoA transporter (TC 3.A.1.203) subfamily.</text>
</comment>
<dbReference type="STRING" id="289078.A0A2X0LVG4"/>
<evidence type="ECO:0000259" key="11">
    <source>
        <dbReference type="PROSITE" id="PS50893"/>
    </source>
</evidence>
<sequence length="794" mass="88932">MATMNSPGVSPTRAQLKAYTAAFASHYMRNQPRYQRLLMLGFTSYVCSNTYMGVTGRGATKKPPQPGSAAKDLSKDGSATSTSSKGPAHDVEDDKVAGSRRGKKKRGPRVEVDAVFFERLSRILRIVIPSKRSKEASLLVIHSLFLVLRTLLSLYVASLDGSIVSALVRAKPREFLYRIFLWMVSTANQASPFISPLDLCLCTRIFWQAVAIPATYTNSMLSYMQSKLGNSRLVIACGCDLGATLTEYPSPTAIAYRTRLTKRVHEMYLEDTTFYALGNLDDRIKNADQLITVDIQKFSNSLAEIYSNIAKPVLDVIIYNYQLSRNVGAEGLIGLTLIIQLSAALLRFATPPFGRYAAEEQRLEGEYRFAHTRLLENAEEVALYRGSLVEKNIIERSYFALIKHVNRIFRMRMLHGLVEEGIVKWVWGSLGLLICAIPVFFKIPGASGGVDFGGRTEGFVTNRRLLLSASDALGRLMSTYRELSELSGYTQRVSELLDTMEETKRGKFQKKLVSSAGTEENARVLQGRGTFVHSDDEIIFDKVPIVTPNGDILIKSLSFYVKPGGHLLVIGGNGTGKSSLFRILGGLWPIYGGTVTKPPASEFTYIPQRPYLSLGTLRDQIIYPHSRSKMIERGVTDADLMRILAKLEIDHIVEREGGWDVQREWRDALSGGDKQRIAMARLFYHSPKYAILDECTSAVTLAVEKTFYDGATELGITLLTVSHRPSLWKYHKYILQYDGQGGYAFCPLDAEKRLALQEEKQVLEQKLLEVPQLQARLEEMTRERAEREKRKDSI</sequence>
<dbReference type="PROSITE" id="PS50893">
    <property type="entry name" value="ABC_TRANSPORTER_2"/>
    <property type="match status" value="1"/>
</dbReference>
<dbReference type="GO" id="GO:0006635">
    <property type="term" value="P:fatty acid beta-oxidation"/>
    <property type="evidence" value="ECO:0007669"/>
    <property type="project" value="TreeGrafter"/>
</dbReference>
<evidence type="ECO:0000256" key="5">
    <source>
        <dbReference type="ARBA" id="ARBA00022741"/>
    </source>
</evidence>
<dbReference type="Gene3D" id="1.20.1560.10">
    <property type="entry name" value="ABC transporter type 1, transmembrane domain"/>
    <property type="match status" value="1"/>
</dbReference>